<dbReference type="InterPro" id="IPR000182">
    <property type="entry name" value="GNAT_dom"/>
</dbReference>
<dbReference type="EMBL" id="CAJNNV010004119">
    <property type="protein sequence ID" value="CAE8590184.1"/>
    <property type="molecule type" value="Genomic_DNA"/>
</dbReference>
<organism evidence="2 3">
    <name type="scientific">Polarella glacialis</name>
    <name type="common">Dinoflagellate</name>
    <dbReference type="NCBI Taxonomy" id="89957"/>
    <lineage>
        <taxon>Eukaryota</taxon>
        <taxon>Sar</taxon>
        <taxon>Alveolata</taxon>
        <taxon>Dinophyceae</taxon>
        <taxon>Suessiales</taxon>
        <taxon>Suessiaceae</taxon>
        <taxon>Polarella</taxon>
    </lineage>
</organism>
<name>A0A813DWV9_POLGL</name>
<reference evidence="2" key="1">
    <citation type="submission" date="2021-02" db="EMBL/GenBank/DDBJ databases">
        <authorList>
            <person name="Dougan E. K."/>
            <person name="Rhodes N."/>
            <person name="Thang M."/>
            <person name="Chan C."/>
        </authorList>
    </citation>
    <scope>NUCLEOTIDE SEQUENCE</scope>
</reference>
<comment type="caution">
    <text evidence="2">The sequence shown here is derived from an EMBL/GenBank/DDBJ whole genome shotgun (WGS) entry which is preliminary data.</text>
</comment>
<dbReference type="GO" id="GO:0016747">
    <property type="term" value="F:acyltransferase activity, transferring groups other than amino-acyl groups"/>
    <property type="evidence" value="ECO:0007669"/>
    <property type="project" value="InterPro"/>
</dbReference>
<evidence type="ECO:0000259" key="1">
    <source>
        <dbReference type="PROSITE" id="PS51186"/>
    </source>
</evidence>
<dbReference type="PROSITE" id="PS51186">
    <property type="entry name" value="GNAT"/>
    <property type="match status" value="1"/>
</dbReference>
<dbReference type="Gene3D" id="3.40.630.30">
    <property type="match status" value="1"/>
</dbReference>
<dbReference type="Proteomes" id="UP000654075">
    <property type="component" value="Unassembled WGS sequence"/>
</dbReference>
<dbReference type="CDD" id="cd04301">
    <property type="entry name" value="NAT_SF"/>
    <property type="match status" value="1"/>
</dbReference>
<dbReference type="InterPro" id="IPR016181">
    <property type="entry name" value="Acyl_CoA_acyltransferase"/>
</dbReference>
<gene>
    <name evidence="2" type="ORF">PGLA1383_LOCUS8909</name>
</gene>
<keyword evidence="3" id="KW-1185">Reference proteome</keyword>
<proteinExistence type="predicted"/>
<protein>
    <recommendedName>
        <fullName evidence="1">N-acetyltransferase domain-containing protein</fullName>
    </recommendedName>
</protein>
<dbReference type="Pfam" id="PF00583">
    <property type="entry name" value="Acetyltransf_1"/>
    <property type="match status" value="1"/>
</dbReference>
<sequence>MPSDAAAAAAATALAVPSEWLDAFEEFFLELSEAAGSVPSQSQLASWQSTLRSARAVATVRAHLAVHAADIAAALGPLATFCQRRAVEQRFIFMGVYGSEMSLPDALTQLLEEVRKQSENFDQLQLKEPRFLLRLGTFDDRRHGSLRSSAYPYSPACSSGPGDAVVECLQASTLELAGYLALNGAYADDCSVHPGFQGRGIAKALVCSSAALLAKQRHTHMLLDVRACNLPAFGLYKSLSFKVVKKHYPGFYDWHGGYKMQAVLSEVPKIPLGFDTSHLGLDNYAASGPIATG</sequence>
<dbReference type="SUPFAM" id="SSF55729">
    <property type="entry name" value="Acyl-CoA N-acyltransferases (Nat)"/>
    <property type="match status" value="1"/>
</dbReference>
<evidence type="ECO:0000313" key="3">
    <source>
        <dbReference type="Proteomes" id="UP000654075"/>
    </source>
</evidence>
<feature type="domain" description="N-acetyltransferase" evidence="1">
    <location>
        <begin position="112"/>
        <end position="265"/>
    </location>
</feature>
<accession>A0A813DWV9</accession>
<evidence type="ECO:0000313" key="2">
    <source>
        <dbReference type="EMBL" id="CAE8590184.1"/>
    </source>
</evidence>
<dbReference type="AlphaFoldDB" id="A0A813DWV9"/>